<evidence type="ECO:0000313" key="2">
    <source>
        <dbReference type="Proteomes" id="UP000322075"/>
    </source>
</evidence>
<keyword evidence="2" id="KW-1185">Reference proteome</keyword>
<gene>
    <name evidence="1" type="ORF">Zuri_102</name>
</gene>
<accession>A0A5C1K6R7</accession>
<protein>
    <submittedName>
        <fullName evidence="1">Uncharacterized protein</fullName>
    </submittedName>
</protein>
<name>A0A5C1K6R7_9CAUD</name>
<reference evidence="1" key="1">
    <citation type="submission" date="2019-04" db="EMBL/GenBank/DDBJ databases">
        <authorList>
            <person name="Assadpour T."/>
            <person name="Ahmed J."/>
            <person name="Anderson S."/>
            <person name="Espinosa K."/>
            <person name="Gadsden T."/>
            <person name="Graham A."/>
            <person name="Hajjar W."/>
            <person name="Howard T."/>
            <person name="Lacafta O."/>
            <person name="Matney K."/>
            <person name="Matsen K."/>
            <person name="Osu J."/>
            <person name="Rupe E."/>
            <person name="Sang H."/>
            <person name="Wadi S."/>
            <person name="McNeal J."/>
            <person name="Temple L."/>
        </authorList>
    </citation>
    <scope>NUCLEOTIDE SEQUENCE [LARGE SCALE GENOMIC DNA]</scope>
</reference>
<dbReference type="Proteomes" id="UP000322075">
    <property type="component" value="Segment"/>
</dbReference>
<evidence type="ECO:0000313" key="1">
    <source>
        <dbReference type="EMBL" id="QEM41096.1"/>
    </source>
</evidence>
<organism evidence="1 2">
    <name type="scientific">Pseudomonas phage Zuri</name>
    <dbReference type="NCBI Taxonomy" id="2604899"/>
    <lineage>
        <taxon>Viruses</taxon>
        <taxon>Duplodnaviria</taxon>
        <taxon>Heunggongvirae</taxon>
        <taxon>Uroviricota</taxon>
        <taxon>Caudoviricetes</taxon>
        <taxon>Schitoviridae</taxon>
        <taxon>Zurivirus</taxon>
        <taxon>Zurivirus zuri</taxon>
    </lineage>
</organism>
<sequence length="29" mass="3286">MVQMFYGSVYTLGTTRIIKYPPGTLLYTA</sequence>
<dbReference type="EMBL" id="MK863032">
    <property type="protein sequence ID" value="QEM41096.1"/>
    <property type="molecule type" value="Genomic_DNA"/>
</dbReference>
<proteinExistence type="predicted"/>